<keyword evidence="1" id="KW-0503">Monooxygenase</keyword>
<sequence length="228" mass="23577">MDVDLAYTISGGQLVFPPPSSSASGGSFAPGNSNINLSVSPNVTANAKLVAHLKPTFEFGLTTAGASVADIFLDLDTFAELDLTLTGAANGALSAGAAGSNSTSPDAGAGGCVDISTGLSVDAGGELFKLSKTITLFNKSFDLFKKCFGNGYQKRDFHHAGNGRLGHSLSHFEHNWRKREHHGPSSSSQASAIGRRRLVRKSDKGFSCPTSALGVLSSIVSETVDGSR</sequence>
<name>A0A5K1K6I1_9APHY</name>
<gene>
    <name evidence="1" type="primary">E2EAF6</name>
</gene>
<keyword evidence="1" id="KW-0560">Oxidoreductase</keyword>
<protein>
    <submittedName>
        <fullName evidence="1">Cytochrome P450 monooxygenase CYP52X1</fullName>
    </submittedName>
</protein>
<evidence type="ECO:0000313" key="1">
    <source>
        <dbReference type="EMBL" id="VWP01644.1"/>
    </source>
</evidence>
<dbReference type="AlphaFoldDB" id="A0A5K1K6I1"/>
<proteinExistence type="predicted"/>
<organism evidence="1">
    <name type="scientific">Ganoderma boninense</name>
    <dbReference type="NCBI Taxonomy" id="34458"/>
    <lineage>
        <taxon>Eukaryota</taxon>
        <taxon>Fungi</taxon>
        <taxon>Dikarya</taxon>
        <taxon>Basidiomycota</taxon>
        <taxon>Agaricomycotina</taxon>
        <taxon>Agaricomycetes</taxon>
        <taxon>Polyporales</taxon>
        <taxon>Polyporaceae</taxon>
        <taxon>Ganoderma</taxon>
    </lineage>
</organism>
<accession>A0A5K1K6I1</accession>
<reference evidence="1" key="1">
    <citation type="submission" date="2019-10" db="EMBL/GenBank/DDBJ databases">
        <authorList>
            <person name="Nor Muhammad N."/>
        </authorList>
    </citation>
    <scope>NUCLEOTIDE SEQUENCE</scope>
</reference>
<dbReference type="GO" id="GO:0004497">
    <property type="term" value="F:monooxygenase activity"/>
    <property type="evidence" value="ECO:0007669"/>
    <property type="project" value="UniProtKB-KW"/>
</dbReference>
<dbReference type="EMBL" id="LR729545">
    <property type="protein sequence ID" value="VWP01644.1"/>
    <property type="molecule type" value="Genomic_DNA"/>
</dbReference>